<proteinExistence type="predicted"/>
<evidence type="ECO:0000256" key="2">
    <source>
        <dbReference type="ARBA" id="ARBA00022840"/>
    </source>
</evidence>
<dbReference type="AlphaFoldDB" id="A0A821PX60"/>
<evidence type="ECO:0000259" key="3">
    <source>
        <dbReference type="PROSITE" id="PS50011"/>
    </source>
</evidence>
<sequence length="77" mass="8902">FFFDVKPENILITKQNIVKLCDFGFARLMTQQLEMTDYVATRWYRAPELLVGDRQYGTAVDVWAIGCVFCELYSGVP</sequence>
<dbReference type="Pfam" id="PF00069">
    <property type="entry name" value="Pkinase"/>
    <property type="match status" value="1"/>
</dbReference>
<name>A0A821PX60_9BILA</name>
<evidence type="ECO:0000313" key="4">
    <source>
        <dbReference type="EMBL" id="CAF4814265.1"/>
    </source>
</evidence>
<dbReference type="PROSITE" id="PS50011">
    <property type="entry name" value="PROTEIN_KINASE_DOM"/>
    <property type="match status" value="1"/>
</dbReference>
<dbReference type="Gene3D" id="1.10.510.10">
    <property type="entry name" value="Transferase(Phosphotransferase) domain 1"/>
    <property type="match status" value="1"/>
</dbReference>
<reference evidence="4" key="1">
    <citation type="submission" date="2021-02" db="EMBL/GenBank/DDBJ databases">
        <authorList>
            <person name="Nowell W R."/>
        </authorList>
    </citation>
    <scope>NUCLEOTIDE SEQUENCE</scope>
</reference>
<feature type="domain" description="Protein kinase" evidence="3">
    <location>
        <begin position="1"/>
        <end position="77"/>
    </location>
</feature>
<gene>
    <name evidence="4" type="ORF">UJA718_LOCUS41866</name>
</gene>
<evidence type="ECO:0000256" key="1">
    <source>
        <dbReference type="ARBA" id="ARBA00022741"/>
    </source>
</evidence>
<dbReference type="EMBL" id="CAJOBP010051328">
    <property type="protein sequence ID" value="CAF4814265.1"/>
    <property type="molecule type" value="Genomic_DNA"/>
</dbReference>
<evidence type="ECO:0000313" key="5">
    <source>
        <dbReference type="Proteomes" id="UP000663873"/>
    </source>
</evidence>
<dbReference type="PANTHER" id="PTHR24055">
    <property type="entry name" value="MITOGEN-ACTIVATED PROTEIN KINASE"/>
    <property type="match status" value="1"/>
</dbReference>
<keyword evidence="2" id="KW-0067">ATP-binding</keyword>
<accession>A0A821PX60</accession>
<dbReference type="GO" id="GO:0005524">
    <property type="term" value="F:ATP binding"/>
    <property type="evidence" value="ECO:0007669"/>
    <property type="project" value="UniProtKB-KW"/>
</dbReference>
<organism evidence="4 5">
    <name type="scientific">Rotaria socialis</name>
    <dbReference type="NCBI Taxonomy" id="392032"/>
    <lineage>
        <taxon>Eukaryota</taxon>
        <taxon>Metazoa</taxon>
        <taxon>Spiralia</taxon>
        <taxon>Gnathifera</taxon>
        <taxon>Rotifera</taxon>
        <taxon>Eurotatoria</taxon>
        <taxon>Bdelloidea</taxon>
        <taxon>Philodinida</taxon>
        <taxon>Philodinidae</taxon>
        <taxon>Rotaria</taxon>
    </lineage>
</organism>
<dbReference type="InterPro" id="IPR050117">
    <property type="entry name" value="MAPK"/>
</dbReference>
<dbReference type="InterPro" id="IPR000719">
    <property type="entry name" value="Prot_kinase_dom"/>
</dbReference>
<dbReference type="SUPFAM" id="SSF56112">
    <property type="entry name" value="Protein kinase-like (PK-like)"/>
    <property type="match status" value="1"/>
</dbReference>
<keyword evidence="1" id="KW-0547">Nucleotide-binding</keyword>
<dbReference type="GO" id="GO:0004672">
    <property type="term" value="F:protein kinase activity"/>
    <property type="evidence" value="ECO:0007669"/>
    <property type="project" value="InterPro"/>
</dbReference>
<comment type="caution">
    <text evidence="4">The sequence shown here is derived from an EMBL/GenBank/DDBJ whole genome shotgun (WGS) entry which is preliminary data.</text>
</comment>
<feature type="non-terminal residue" evidence="4">
    <location>
        <position position="1"/>
    </location>
</feature>
<keyword evidence="5" id="KW-1185">Reference proteome</keyword>
<dbReference type="InterPro" id="IPR011009">
    <property type="entry name" value="Kinase-like_dom_sf"/>
</dbReference>
<dbReference type="Proteomes" id="UP000663873">
    <property type="component" value="Unassembled WGS sequence"/>
</dbReference>
<protein>
    <recommendedName>
        <fullName evidence="3">Protein kinase domain-containing protein</fullName>
    </recommendedName>
</protein>